<dbReference type="EMBL" id="LGRX02017368">
    <property type="protein sequence ID" value="KAK3260864.1"/>
    <property type="molecule type" value="Genomic_DNA"/>
</dbReference>
<comment type="caution">
    <text evidence="1">The sequence shown here is derived from an EMBL/GenBank/DDBJ whole genome shotgun (WGS) entry which is preliminary data.</text>
</comment>
<reference evidence="1 2" key="1">
    <citation type="journal article" date="2015" name="Genome Biol. Evol.">
        <title>Comparative Genomics of a Bacterivorous Green Alga Reveals Evolutionary Causalities and Consequences of Phago-Mixotrophic Mode of Nutrition.</title>
        <authorList>
            <person name="Burns J.A."/>
            <person name="Paasch A."/>
            <person name="Narechania A."/>
            <person name="Kim E."/>
        </authorList>
    </citation>
    <scope>NUCLEOTIDE SEQUENCE [LARGE SCALE GENOMIC DNA]</scope>
    <source>
        <strain evidence="1 2">PLY_AMNH</strain>
    </source>
</reference>
<name>A0AAE0FJJ6_9CHLO</name>
<dbReference type="AlphaFoldDB" id="A0AAE0FJJ6"/>
<sequence length="89" mass="9496">FCKEHSLLITQAPLALKIWSLDPAPLGNSFNFTALHTISFTEPISCLGSSPDTPCLQQSPAILARPLSLSGVCPKLALVPPVPVAQRDF</sequence>
<protein>
    <submittedName>
        <fullName evidence="1">Uncharacterized protein</fullName>
    </submittedName>
</protein>
<proteinExistence type="predicted"/>
<feature type="non-terminal residue" evidence="1">
    <location>
        <position position="1"/>
    </location>
</feature>
<accession>A0AAE0FJJ6</accession>
<evidence type="ECO:0000313" key="1">
    <source>
        <dbReference type="EMBL" id="KAK3260864.1"/>
    </source>
</evidence>
<dbReference type="Proteomes" id="UP001190700">
    <property type="component" value="Unassembled WGS sequence"/>
</dbReference>
<evidence type="ECO:0000313" key="2">
    <source>
        <dbReference type="Proteomes" id="UP001190700"/>
    </source>
</evidence>
<keyword evidence="2" id="KW-1185">Reference proteome</keyword>
<organism evidence="1 2">
    <name type="scientific">Cymbomonas tetramitiformis</name>
    <dbReference type="NCBI Taxonomy" id="36881"/>
    <lineage>
        <taxon>Eukaryota</taxon>
        <taxon>Viridiplantae</taxon>
        <taxon>Chlorophyta</taxon>
        <taxon>Pyramimonadophyceae</taxon>
        <taxon>Pyramimonadales</taxon>
        <taxon>Pyramimonadaceae</taxon>
        <taxon>Cymbomonas</taxon>
    </lineage>
</organism>
<gene>
    <name evidence="1" type="ORF">CYMTET_30201</name>
</gene>